<dbReference type="Pfam" id="PF20700">
    <property type="entry name" value="Mutator"/>
    <property type="match status" value="1"/>
</dbReference>
<gene>
    <name evidence="2" type="ORF">AVEN_83289_1</name>
</gene>
<comment type="caution">
    <text evidence="2">The sequence shown here is derived from an EMBL/GenBank/DDBJ whole genome shotgun (WGS) entry which is preliminary data.</text>
</comment>
<dbReference type="InterPro" id="IPR049012">
    <property type="entry name" value="Mutator_transp_dom"/>
</dbReference>
<dbReference type="AlphaFoldDB" id="A0A4Y2T8U5"/>
<accession>A0A4Y2T8U5</accession>
<sequence length="127" mass="14670">MLKSTSGLAVSFIWNCFQCEYTHEFSSSEFHEGTQVATINTRYVHTLRSIGKGAEADRMFCAVVNLPQPLQDFKTTIQDFEMRLGQFVSQQCRKLRKKPLLRTTVIIILLWLLTELGRSEITRHTMV</sequence>
<keyword evidence="3" id="KW-1185">Reference proteome</keyword>
<feature type="domain" description="Mutator-like transposase" evidence="1">
    <location>
        <begin position="4"/>
        <end position="94"/>
    </location>
</feature>
<protein>
    <recommendedName>
        <fullName evidence="1">Mutator-like transposase domain-containing protein</fullName>
    </recommendedName>
</protein>
<evidence type="ECO:0000259" key="1">
    <source>
        <dbReference type="Pfam" id="PF20700"/>
    </source>
</evidence>
<reference evidence="2 3" key="1">
    <citation type="journal article" date="2019" name="Sci. Rep.">
        <title>Orb-weaving spider Araneus ventricosus genome elucidates the spidroin gene catalogue.</title>
        <authorList>
            <person name="Kono N."/>
            <person name="Nakamura H."/>
            <person name="Ohtoshi R."/>
            <person name="Moran D.A.P."/>
            <person name="Shinohara A."/>
            <person name="Yoshida Y."/>
            <person name="Fujiwara M."/>
            <person name="Mori M."/>
            <person name="Tomita M."/>
            <person name="Arakawa K."/>
        </authorList>
    </citation>
    <scope>NUCLEOTIDE SEQUENCE [LARGE SCALE GENOMIC DNA]</scope>
</reference>
<evidence type="ECO:0000313" key="2">
    <source>
        <dbReference type="EMBL" id="GBN96380.1"/>
    </source>
</evidence>
<dbReference type="OrthoDB" id="6429968at2759"/>
<dbReference type="EMBL" id="BGPR01026555">
    <property type="protein sequence ID" value="GBN96380.1"/>
    <property type="molecule type" value="Genomic_DNA"/>
</dbReference>
<proteinExistence type="predicted"/>
<evidence type="ECO:0000313" key="3">
    <source>
        <dbReference type="Proteomes" id="UP000499080"/>
    </source>
</evidence>
<name>A0A4Y2T8U5_ARAVE</name>
<organism evidence="2 3">
    <name type="scientific">Araneus ventricosus</name>
    <name type="common">Orbweaver spider</name>
    <name type="synonym">Epeira ventricosa</name>
    <dbReference type="NCBI Taxonomy" id="182803"/>
    <lineage>
        <taxon>Eukaryota</taxon>
        <taxon>Metazoa</taxon>
        <taxon>Ecdysozoa</taxon>
        <taxon>Arthropoda</taxon>
        <taxon>Chelicerata</taxon>
        <taxon>Arachnida</taxon>
        <taxon>Araneae</taxon>
        <taxon>Araneomorphae</taxon>
        <taxon>Entelegynae</taxon>
        <taxon>Araneoidea</taxon>
        <taxon>Araneidae</taxon>
        <taxon>Araneus</taxon>
    </lineage>
</organism>
<dbReference type="Proteomes" id="UP000499080">
    <property type="component" value="Unassembled WGS sequence"/>
</dbReference>